<dbReference type="FunCoup" id="A0A1Y2BB06">
    <property type="interactions" value="278"/>
</dbReference>
<dbReference type="AlphaFoldDB" id="A0A1Y2BB06"/>
<dbReference type="EMBL" id="MCFC01000012">
    <property type="protein sequence ID" value="ORY31993.1"/>
    <property type="molecule type" value="Genomic_DNA"/>
</dbReference>
<dbReference type="STRING" id="71784.A0A1Y2BB06"/>
<dbReference type="GO" id="GO:0005829">
    <property type="term" value="C:cytosol"/>
    <property type="evidence" value="ECO:0007669"/>
    <property type="project" value="TreeGrafter"/>
</dbReference>
<dbReference type="Gene3D" id="3.40.50.1240">
    <property type="entry name" value="Phosphoglycerate mutase-like"/>
    <property type="match status" value="1"/>
</dbReference>
<sequence length="237" mass="26171">MTAIRNDQNIVQGHLDPPLSPLGKTQAMKLAEHLQLVPFSEAWTSDLARAEETAKVLLTFHPRVSLNIDPRLRSRGMGSLQGKKWQDGVEYPADVESDQILSTRLKEWLDNLITYHTPVTSPAGTPRTPISPADPGSGTVLAVTHEECLLSLLRLLTSSNKDNHNHALQLHVPQTVDTSLRLGNTAMTIVRVWWEDVGGLSPFGDGQLGMGKMEPRGRLEAWGVEDHLIDDTEQPVE</sequence>
<dbReference type="SUPFAM" id="SSF53254">
    <property type="entry name" value="Phosphoglycerate mutase-like"/>
    <property type="match status" value="1"/>
</dbReference>
<dbReference type="PANTHER" id="PTHR46517:SF1">
    <property type="entry name" value="FRUCTOSE-2,6-BISPHOSPHATASE TIGAR"/>
    <property type="match status" value="1"/>
</dbReference>
<keyword evidence="3" id="KW-1185">Reference proteome</keyword>
<keyword evidence="1" id="KW-0378">Hydrolase</keyword>
<evidence type="ECO:0000256" key="1">
    <source>
        <dbReference type="ARBA" id="ARBA00022801"/>
    </source>
</evidence>
<dbReference type="Proteomes" id="UP000193986">
    <property type="component" value="Unassembled WGS sequence"/>
</dbReference>
<dbReference type="InterPro" id="IPR013078">
    <property type="entry name" value="His_Pase_superF_clade-1"/>
</dbReference>
<dbReference type="InterPro" id="IPR029033">
    <property type="entry name" value="His_PPase_superfam"/>
</dbReference>
<dbReference type="GO" id="GO:0043456">
    <property type="term" value="P:regulation of pentose-phosphate shunt"/>
    <property type="evidence" value="ECO:0007669"/>
    <property type="project" value="TreeGrafter"/>
</dbReference>
<reference evidence="2 3" key="1">
    <citation type="submission" date="2016-07" db="EMBL/GenBank/DDBJ databases">
        <title>Pervasive Adenine N6-methylation of Active Genes in Fungi.</title>
        <authorList>
            <consortium name="DOE Joint Genome Institute"/>
            <person name="Mondo S.J."/>
            <person name="Dannebaum R.O."/>
            <person name="Kuo R.C."/>
            <person name="Labutti K."/>
            <person name="Haridas S."/>
            <person name="Kuo A."/>
            <person name="Salamov A."/>
            <person name="Ahrendt S.R."/>
            <person name="Lipzen A."/>
            <person name="Sullivan W."/>
            <person name="Andreopoulos W.B."/>
            <person name="Clum A."/>
            <person name="Lindquist E."/>
            <person name="Daum C."/>
            <person name="Ramamoorthy G.K."/>
            <person name="Gryganskyi A."/>
            <person name="Culley D."/>
            <person name="Magnuson J.K."/>
            <person name="James T.Y."/>
            <person name="O'Malley M.A."/>
            <person name="Stajich J.E."/>
            <person name="Spatafora J.W."/>
            <person name="Visel A."/>
            <person name="Grigoriev I.V."/>
        </authorList>
    </citation>
    <scope>NUCLEOTIDE SEQUENCE [LARGE SCALE GENOMIC DNA]</scope>
    <source>
        <strain evidence="2 3">68-887.2</strain>
    </source>
</reference>
<dbReference type="InterPro" id="IPR051695">
    <property type="entry name" value="Phosphoglycerate_Mutase"/>
</dbReference>
<proteinExistence type="predicted"/>
<comment type="caution">
    <text evidence="2">The sequence shown here is derived from an EMBL/GenBank/DDBJ whole genome shotgun (WGS) entry which is preliminary data.</text>
</comment>
<dbReference type="Pfam" id="PF00300">
    <property type="entry name" value="His_Phos_1"/>
    <property type="match status" value="1"/>
</dbReference>
<dbReference type="PANTHER" id="PTHR46517">
    <property type="entry name" value="FRUCTOSE-2,6-BISPHOSPHATASE TIGAR"/>
    <property type="match status" value="1"/>
</dbReference>
<organism evidence="2 3">
    <name type="scientific">Naematelia encephala</name>
    <dbReference type="NCBI Taxonomy" id="71784"/>
    <lineage>
        <taxon>Eukaryota</taxon>
        <taxon>Fungi</taxon>
        <taxon>Dikarya</taxon>
        <taxon>Basidiomycota</taxon>
        <taxon>Agaricomycotina</taxon>
        <taxon>Tremellomycetes</taxon>
        <taxon>Tremellales</taxon>
        <taxon>Naemateliaceae</taxon>
        <taxon>Naematelia</taxon>
    </lineage>
</organism>
<dbReference type="GO" id="GO:0004331">
    <property type="term" value="F:fructose-2,6-bisphosphate 2-phosphatase activity"/>
    <property type="evidence" value="ECO:0007669"/>
    <property type="project" value="TreeGrafter"/>
</dbReference>
<protein>
    <submittedName>
        <fullName evidence="2">Histidine phosphatase superfamily</fullName>
    </submittedName>
</protein>
<dbReference type="CDD" id="cd07067">
    <property type="entry name" value="HP_PGM_like"/>
    <property type="match status" value="1"/>
</dbReference>
<evidence type="ECO:0000313" key="3">
    <source>
        <dbReference type="Proteomes" id="UP000193986"/>
    </source>
</evidence>
<accession>A0A1Y2BB06</accession>
<dbReference type="InParanoid" id="A0A1Y2BB06"/>
<gene>
    <name evidence="2" type="ORF">BCR39DRAFT_557919</name>
</gene>
<name>A0A1Y2BB06_9TREE</name>
<evidence type="ECO:0000313" key="2">
    <source>
        <dbReference type="EMBL" id="ORY31993.1"/>
    </source>
</evidence>
<dbReference type="GO" id="GO:0045820">
    <property type="term" value="P:negative regulation of glycolytic process"/>
    <property type="evidence" value="ECO:0007669"/>
    <property type="project" value="TreeGrafter"/>
</dbReference>
<dbReference type="OrthoDB" id="354304at2759"/>